<feature type="compositionally biased region" description="Low complexity" evidence="1">
    <location>
        <begin position="25"/>
        <end position="39"/>
    </location>
</feature>
<evidence type="ECO:0000256" key="1">
    <source>
        <dbReference type="SAM" id="MobiDB-lite"/>
    </source>
</evidence>
<sequence>MSHVHSSESTTSTKEAHSHGKNMEPTSATDPSPSTASNAGSFIGPGLAESKIAGSIGIGGQNNDGIALLDRWLNETPKDEPFHGLASLNTGF</sequence>
<dbReference type="AlphaFoldDB" id="A0A428QDZ4"/>
<reference evidence="2 3" key="1">
    <citation type="submission" date="2017-06" db="EMBL/GenBank/DDBJ databases">
        <title>Comparative genomic analysis of Ambrosia Fusariam Clade fungi.</title>
        <authorList>
            <person name="Stajich J.E."/>
            <person name="Carrillo J."/>
            <person name="Kijimoto T."/>
            <person name="Eskalen A."/>
            <person name="O'Donnell K."/>
            <person name="Kasson M."/>
        </authorList>
    </citation>
    <scope>NUCLEOTIDE SEQUENCE [LARGE SCALE GENOMIC DNA]</scope>
    <source>
        <strain evidence="2 3">NRRL62584</strain>
    </source>
</reference>
<organism evidence="2 3">
    <name type="scientific">Fusarium duplospermum</name>
    <dbReference type="NCBI Taxonomy" id="1325734"/>
    <lineage>
        <taxon>Eukaryota</taxon>
        <taxon>Fungi</taxon>
        <taxon>Dikarya</taxon>
        <taxon>Ascomycota</taxon>
        <taxon>Pezizomycotina</taxon>
        <taxon>Sordariomycetes</taxon>
        <taxon>Hypocreomycetidae</taxon>
        <taxon>Hypocreales</taxon>
        <taxon>Nectriaceae</taxon>
        <taxon>Fusarium</taxon>
        <taxon>Fusarium solani species complex</taxon>
    </lineage>
</organism>
<dbReference type="EMBL" id="NKCI01000038">
    <property type="protein sequence ID" value="RSL63534.1"/>
    <property type="molecule type" value="Genomic_DNA"/>
</dbReference>
<comment type="caution">
    <text evidence="2">The sequence shown here is derived from an EMBL/GenBank/DDBJ whole genome shotgun (WGS) entry which is preliminary data.</text>
</comment>
<dbReference type="Proteomes" id="UP000288168">
    <property type="component" value="Unassembled WGS sequence"/>
</dbReference>
<proteinExistence type="predicted"/>
<accession>A0A428QDZ4</accession>
<feature type="region of interest" description="Disordered" evidence="1">
    <location>
        <begin position="1"/>
        <end position="46"/>
    </location>
</feature>
<feature type="compositionally biased region" description="Low complexity" evidence="1">
    <location>
        <begin position="1"/>
        <end position="13"/>
    </location>
</feature>
<protein>
    <submittedName>
        <fullName evidence="2">Uncharacterized protein</fullName>
    </submittedName>
</protein>
<keyword evidence="3" id="KW-1185">Reference proteome</keyword>
<name>A0A428QDZ4_9HYPO</name>
<evidence type="ECO:0000313" key="2">
    <source>
        <dbReference type="EMBL" id="RSL63534.1"/>
    </source>
</evidence>
<gene>
    <name evidence="2" type="ORF">CEP54_005136</name>
</gene>
<dbReference type="OrthoDB" id="5152846at2759"/>
<evidence type="ECO:0000313" key="3">
    <source>
        <dbReference type="Proteomes" id="UP000288168"/>
    </source>
</evidence>